<dbReference type="RefSeq" id="WP_048181808.1">
    <property type="nucleotide sequence ID" value="NZ_CP009508.1"/>
</dbReference>
<proteinExistence type="predicted"/>
<dbReference type="EMBL" id="CP009508">
    <property type="protein sequence ID" value="AKB36281.1"/>
    <property type="molecule type" value="Genomic_DNA"/>
</dbReference>
<accession>A0A0E3LCX5</accession>
<dbReference type="PATRIC" id="fig|1434118.4.peg.2158"/>
<protein>
    <submittedName>
        <fullName evidence="1">Uncharacterized protein</fullName>
    </submittedName>
</protein>
<reference evidence="1 2" key="1">
    <citation type="submission" date="2014-07" db="EMBL/GenBank/DDBJ databases">
        <title>Methanogenic archaea and the global carbon cycle.</title>
        <authorList>
            <person name="Henriksen J.R."/>
            <person name="Luke J."/>
            <person name="Reinhart S."/>
            <person name="Benedict M.N."/>
            <person name="Youngblut N.D."/>
            <person name="Metcalf M.E."/>
            <person name="Whitaker R.J."/>
            <person name="Metcalf W.W."/>
        </authorList>
    </citation>
    <scope>NUCLEOTIDE SEQUENCE [LARGE SCALE GENOMIC DNA]</scope>
    <source>
        <strain evidence="1 2">C2J</strain>
    </source>
</reference>
<dbReference type="AlphaFoldDB" id="A0A0E3LCX5"/>
<dbReference type="GeneID" id="24871305"/>
<name>A0A0E3LCX5_9EURY</name>
<gene>
    <name evidence="1" type="ORF">MSSAC_1691</name>
</gene>
<sequence>MLHGSELGTALLTWWPTDSHLNEIFSPHFAVIGSAAEVSDANDIVQPEAGTLEKMLTAVPGPMRFIPTHKGHGLPGSEIEALPTRPGSMKNLADFPLTPQFTTPNHQEVLNL</sequence>
<dbReference type="KEGG" id="msj:MSSAC_1691"/>
<organism evidence="1 2">
    <name type="scientific">Methanosarcina siciliae C2J</name>
    <dbReference type="NCBI Taxonomy" id="1434118"/>
    <lineage>
        <taxon>Archaea</taxon>
        <taxon>Methanobacteriati</taxon>
        <taxon>Methanobacteriota</taxon>
        <taxon>Stenosarchaea group</taxon>
        <taxon>Methanomicrobia</taxon>
        <taxon>Methanosarcinales</taxon>
        <taxon>Methanosarcinaceae</taxon>
        <taxon>Methanosarcina</taxon>
    </lineage>
</organism>
<evidence type="ECO:0000313" key="1">
    <source>
        <dbReference type="EMBL" id="AKB36281.1"/>
    </source>
</evidence>
<evidence type="ECO:0000313" key="2">
    <source>
        <dbReference type="Proteomes" id="UP000033123"/>
    </source>
</evidence>
<dbReference type="Proteomes" id="UP000033123">
    <property type="component" value="Chromosome"/>
</dbReference>
<dbReference type="HOGENOM" id="CLU_2140239_0_0_2"/>